<protein>
    <submittedName>
        <fullName evidence="2">N-acetyltransferase</fullName>
    </submittedName>
</protein>
<dbReference type="EMBL" id="CP024899">
    <property type="protein sequence ID" value="ATX65696.1"/>
    <property type="molecule type" value="Genomic_DNA"/>
</dbReference>
<dbReference type="Proteomes" id="UP000228948">
    <property type="component" value="Chromosome"/>
</dbReference>
<accession>A0A2K8K9R7</accession>
<gene>
    <name evidence="2" type="ORF">BG454_07545</name>
</gene>
<feature type="domain" description="N-acetyltransferase" evidence="1">
    <location>
        <begin position="8"/>
        <end position="165"/>
    </location>
</feature>
<keyword evidence="3" id="KW-1185">Reference proteome</keyword>
<reference evidence="2 3" key="1">
    <citation type="submission" date="2017-11" db="EMBL/GenBank/DDBJ databases">
        <title>Revised Sequence and Annotation of the Rhodobaca barguzinensis strain alga05 Genome.</title>
        <authorList>
            <person name="Kopejtka K."/>
            <person name="Tomasch J.M."/>
            <person name="Bunk B."/>
            <person name="Koblizek M."/>
        </authorList>
    </citation>
    <scope>NUCLEOTIDE SEQUENCE [LARGE SCALE GENOMIC DNA]</scope>
    <source>
        <strain evidence="3">alga05</strain>
    </source>
</reference>
<evidence type="ECO:0000313" key="3">
    <source>
        <dbReference type="Proteomes" id="UP000228948"/>
    </source>
</evidence>
<evidence type="ECO:0000259" key="1">
    <source>
        <dbReference type="PROSITE" id="PS51186"/>
    </source>
</evidence>
<dbReference type="Gene3D" id="3.40.630.30">
    <property type="match status" value="1"/>
</dbReference>
<dbReference type="GO" id="GO:0016747">
    <property type="term" value="F:acyltransferase activity, transferring groups other than amino-acyl groups"/>
    <property type="evidence" value="ECO:0007669"/>
    <property type="project" value="InterPro"/>
</dbReference>
<dbReference type="InterPro" id="IPR016181">
    <property type="entry name" value="Acyl_CoA_acyltransferase"/>
</dbReference>
<name>A0A2K8K9R7_9RHOB</name>
<dbReference type="AlphaFoldDB" id="A0A2K8K9R7"/>
<dbReference type="KEGG" id="rbg:BG454_07545"/>
<dbReference type="PANTHER" id="PTHR43792:SF1">
    <property type="entry name" value="N-ACETYLTRANSFERASE DOMAIN-CONTAINING PROTEIN"/>
    <property type="match status" value="1"/>
</dbReference>
<evidence type="ECO:0000313" key="2">
    <source>
        <dbReference type="EMBL" id="ATX65696.1"/>
    </source>
</evidence>
<keyword evidence="2" id="KW-0808">Transferase</keyword>
<dbReference type="SUPFAM" id="SSF55729">
    <property type="entry name" value="Acyl-CoA N-acyltransferases (Nat)"/>
    <property type="match status" value="1"/>
</dbReference>
<dbReference type="PANTHER" id="PTHR43792">
    <property type="entry name" value="GNAT FAMILY, PUTATIVE (AFU_ORTHOLOGUE AFUA_3G00765)-RELATED-RELATED"/>
    <property type="match status" value="1"/>
</dbReference>
<dbReference type="InterPro" id="IPR000182">
    <property type="entry name" value="GNAT_dom"/>
</dbReference>
<dbReference type="InterPro" id="IPR051531">
    <property type="entry name" value="N-acetyltransferase"/>
</dbReference>
<sequence>MELQTDRLILRPPAPEDFPAFKAYFMSERAQFTGGSPDPILAWNRFCITLGHRIMRGYGVHIIVNRATGQPIGAAGPFFPEGWPEPEIAWQIWTAEAEGKGYAYEAVLAARAHAADALGWAQPASLIAPDNLRSQTLAQRLGCQQERDFFHPHFGTLQIWRHPAP</sequence>
<dbReference type="RefSeq" id="WP_071480251.1">
    <property type="nucleotide sequence ID" value="NZ_CP024899.1"/>
</dbReference>
<organism evidence="2 3">
    <name type="scientific">Roseinatronobacter bogoriensis subsp. barguzinensis</name>
    <dbReference type="NCBI Taxonomy" id="441209"/>
    <lineage>
        <taxon>Bacteria</taxon>
        <taxon>Pseudomonadati</taxon>
        <taxon>Pseudomonadota</taxon>
        <taxon>Alphaproteobacteria</taxon>
        <taxon>Rhodobacterales</taxon>
        <taxon>Paracoccaceae</taxon>
        <taxon>Roseinatronobacter</taxon>
    </lineage>
</organism>
<dbReference type="PROSITE" id="PS51186">
    <property type="entry name" value="GNAT"/>
    <property type="match status" value="1"/>
</dbReference>
<proteinExistence type="predicted"/>
<dbReference type="Pfam" id="PF13302">
    <property type="entry name" value="Acetyltransf_3"/>
    <property type="match status" value="1"/>
</dbReference>
<dbReference type="OrthoDB" id="6293260at2"/>
<dbReference type="STRING" id="441209.GCA_001870665_01286"/>